<evidence type="ECO:0000256" key="2">
    <source>
        <dbReference type="ARBA" id="ARBA00004496"/>
    </source>
</evidence>
<comment type="subcellular location">
    <subcellularLocation>
        <location evidence="2 12 14">Cytoplasm</location>
    </subcellularLocation>
</comment>
<gene>
    <name evidence="12" type="primary">hisA</name>
    <name evidence="15" type="ORF">SAMN05660742_10250</name>
</gene>
<evidence type="ECO:0000256" key="6">
    <source>
        <dbReference type="ARBA" id="ARBA00018464"/>
    </source>
</evidence>
<dbReference type="InterPro" id="IPR006062">
    <property type="entry name" value="His_biosynth"/>
</dbReference>
<evidence type="ECO:0000313" key="16">
    <source>
        <dbReference type="Proteomes" id="UP000199662"/>
    </source>
</evidence>
<dbReference type="Pfam" id="PF00977">
    <property type="entry name" value="His_biosynth"/>
    <property type="match status" value="1"/>
</dbReference>
<dbReference type="InterPro" id="IPR006063">
    <property type="entry name" value="HisA_bact_arch"/>
</dbReference>
<evidence type="ECO:0000256" key="7">
    <source>
        <dbReference type="ARBA" id="ARBA00022490"/>
    </source>
</evidence>
<keyword evidence="7 12" id="KW-0963">Cytoplasm</keyword>
<keyword evidence="8 12" id="KW-0028">Amino-acid biosynthesis</keyword>
<dbReference type="STRING" id="84035.SAMN05660742_10250"/>
<dbReference type="UniPathway" id="UPA00031">
    <property type="reaction ID" value="UER00009"/>
</dbReference>
<evidence type="ECO:0000256" key="1">
    <source>
        <dbReference type="ARBA" id="ARBA00000901"/>
    </source>
</evidence>
<name>A0A1H6V053_9FIRM</name>
<evidence type="ECO:0000256" key="14">
    <source>
        <dbReference type="RuleBase" id="RU003658"/>
    </source>
</evidence>
<keyword evidence="9 12" id="KW-0368">Histidine biosynthesis</keyword>
<dbReference type="PANTHER" id="PTHR43090:SF2">
    <property type="entry name" value="1-(5-PHOSPHORIBOSYL)-5-[(5-PHOSPHORIBOSYLAMINO)METHYLIDENEAMINO] IMIDAZOLE-4-CARBOXAMIDE ISOMERASE"/>
    <property type="match status" value="1"/>
</dbReference>
<dbReference type="EMBL" id="FNZK01000002">
    <property type="protein sequence ID" value="SEI95227.1"/>
    <property type="molecule type" value="Genomic_DNA"/>
</dbReference>
<evidence type="ECO:0000256" key="12">
    <source>
        <dbReference type="HAMAP-Rule" id="MF_01014"/>
    </source>
</evidence>
<comment type="pathway">
    <text evidence="3 12 14">Amino-acid biosynthesis; L-histidine biosynthesis; L-histidine from 5-phospho-alpha-D-ribose 1-diphosphate: step 4/9.</text>
</comment>
<dbReference type="FunFam" id="3.20.20.70:FF:000009">
    <property type="entry name" value="1-(5-phosphoribosyl)-5-[(5-phosphoribosylamino)methylideneamino] imidazole-4-carboxamide isomerase"/>
    <property type="match status" value="1"/>
</dbReference>
<keyword evidence="10 12" id="KW-0413">Isomerase</keyword>
<dbReference type="PANTHER" id="PTHR43090">
    <property type="entry name" value="1-(5-PHOSPHORIBOSYL)-5-[(5-PHOSPHORIBOSYLAMINO)METHYLIDENEAMINO] IMIDAZOLE-4-CARBOXAMIDE ISOMERASE"/>
    <property type="match status" value="1"/>
</dbReference>
<feature type="active site" description="Proton donor" evidence="12">
    <location>
        <position position="129"/>
    </location>
</feature>
<accession>A0A1H6V053</accession>
<dbReference type="InterPro" id="IPR044524">
    <property type="entry name" value="Isoase_HisA-like"/>
</dbReference>
<keyword evidence="16" id="KW-1185">Reference proteome</keyword>
<feature type="active site" description="Proton acceptor" evidence="12">
    <location>
        <position position="8"/>
    </location>
</feature>
<dbReference type="GO" id="GO:0000105">
    <property type="term" value="P:L-histidine biosynthetic process"/>
    <property type="evidence" value="ECO:0007669"/>
    <property type="project" value="UniProtKB-UniRule"/>
</dbReference>
<evidence type="ECO:0000256" key="8">
    <source>
        <dbReference type="ARBA" id="ARBA00022605"/>
    </source>
</evidence>
<dbReference type="HAMAP" id="MF_01014">
    <property type="entry name" value="HisA"/>
    <property type="match status" value="1"/>
</dbReference>
<evidence type="ECO:0000256" key="5">
    <source>
        <dbReference type="ARBA" id="ARBA00012550"/>
    </source>
</evidence>
<dbReference type="InterPro" id="IPR023016">
    <property type="entry name" value="HisA/PriA"/>
</dbReference>
<comment type="catalytic activity">
    <reaction evidence="1 12 14">
        <text>1-(5-phospho-beta-D-ribosyl)-5-[(5-phospho-beta-D-ribosylamino)methylideneamino]imidazole-4-carboxamide = 5-[(5-phospho-1-deoxy-D-ribulos-1-ylimino)methylamino]-1-(5-phospho-beta-D-ribosyl)imidazole-4-carboxamide</text>
        <dbReference type="Rhea" id="RHEA:15469"/>
        <dbReference type="ChEBI" id="CHEBI:58435"/>
        <dbReference type="ChEBI" id="CHEBI:58525"/>
        <dbReference type="EC" id="5.3.1.16"/>
    </reaction>
</comment>
<dbReference type="EC" id="5.3.1.16" evidence="5 12"/>
<dbReference type="SUPFAM" id="SSF51366">
    <property type="entry name" value="Ribulose-phoshate binding barrel"/>
    <property type="match status" value="1"/>
</dbReference>
<dbReference type="RefSeq" id="WP_091828802.1">
    <property type="nucleotide sequence ID" value="NZ_FNZK01000002.1"/>
</dbReference>
<reference evidence="15 16" key="1">
    <citation type="submission" date="2016-10" db="EMBL/GenBank/DDBJ databases">
        <authorList>
            <person name="de Groot N.N."/>
        </authorList>
    </citation>
    <scope>NUCLEOTIDE SEQUENCE [LARGE SCALE GENOMIC DNA]</scope>
    <source>
        <strain evidence="15 16">DSM 2179</strain>
    </source>
</reference>
<dbReference type="InterPro" id="IPR013785">
    <property type="entry name" value="Aldolase_TIM"/>
</dbReference>
<evidence type="ECO:0000313" key="15">
    <source>
        <dbReference type="EMBL" id="SEI95227.1"/>
    </source>
</evidence>
<proteinExistence type="inferred from homology"/>
<comment type="similarity">
    <text evidence="4 12 13">Belongs to the HisA/HisF family.</text>
</comment>
<dbReference type="AlphaFoldDB" id="A0A1H6V053"/>
<evidence type="ECO:0000256" key="9">
    <source>
        <dbReference type="ARBA" id="ARBA00023102"/>
    </source>
</evidence>
<dbReference type="CDD" id="cd04732">
    <property type="entry name" value="HisA"/>
    <property type="match status" value="1"/>
</dbReference>
<sequence length="242" mass="25317">MIIFPAIDIRNGKCVRLTKGDFKQETIFADQPEVMAKQWADKGAEFLHVVDLDGALAGKTMNAAAIEAILQTVTIPIQLGGGIRTLENIEMLLDLGIARVILGSIAVRSPELVKAACAKFGSKIVVGIDAKAGIVAVDGWGVSGNVKADKLAVKMAQVGVERIIYTDISRDGTLSGVNVEATARLAKASGIKVIASGGVSSMEDIRQVKAAGKDGVEGVIVGKAIYTNSLVLEDALAFAKEE</sequence>
<protein>
    <recommendedName>
        <fullName evidence="6 12">1-(5-phosphoribosyl)-5-[(5-phosphoribosylamino)methylideneamino] imidazole-4-carboxamide isomerase</fullName>
        <ecNumber evidence="5 12">5.3.1.16</ecNumber>
    </recommendedName>
    <alternativeName>
        <fullName evidence="11 12">Phosphoribosylformimino-5-aminoimidazole carboxamide ribotide isomerase</fullName>
    </alternativeName>
</protein>
<dbReference type="GO" id="GO:0005737">
    <property type="term" value="C:cytoplasm"/>
    <property type="evidence" value="ECO:0007669"/>
    <property type="project" value="UniProtKB-SubCell"/>
</dbReference>
<dbReference type="NCBIfam" id="TIGR00007">
    <property type="entry name" value="1-(5-phosphoribosyl)-5-[(5-phosphoribosylamino)methylideneamino]imidazole-4-carboxamide isomerase"/>
    <property type="match status" value="1"/>
</dbReference>
<dbReference type="GO" id="GO:0003949">
    <property type="term" value="F:1-(5-phosphoribosyl)-5-[(5-phosphoribosylamino)methylideneamino]imidazole-4-carboxamide isomerase activity"/>
    <property type="evidence" value="ECO:0007669"/>
    <property type="project" value="UniProtKB-UniRule"/>
</dbReference>
<evidence type="ECO:0000256" key="10">
    <source>
        <dbReference type="ARBA" id="ARBA00023235"/>
    </source>
</evidence>
<dbReference type="Proteomes" id="UP000199662">
    <property type="component" value="Unassembled WGS sequence"/>
</dbReference>
<dbReference type="GO" id="GO:0000162">
    <property type="term" value="P:L-tryptophan biosynthetic process"/>
    <property type="evidence" value="ECO:0007669"/>
    <property type="project" value="TreeGrafter"/>
</dbReference>
<evidence type="ECO:0000256" key="3">
    <source>
        <dbReference type="ARBA" id="ARBA00005133"/>
    </source>
</evidence>
<evidence type="ECO:0000256" key="11">
    <source>
        <dbReference type="ARBA" id="ARBA00030547"/>
    </source>
</evidence>
<dbReference type="InterPro" id="IPR011060">
    <property type="entry name" value="RibuloseP-bd_barrel"/>
</dbReference>
<dbReference type="Gene3D" id="3.20.20.70">
    <property type="entry name" value="Aldolase class I"/>
    <property type="match status" value="1"/>
</dbReference>
<evidence type="ECO:0000256" key="13">
    <source>
        <dbReference type="RuleBase" id="RU003657"/>
    </source>
</evidence>
<evidence type="ECO:0000256" key="4">
    <source>
        <dbReference type="ARBA" id="ARBA00009667"/>
    </source>
</evidence>
<organism evidence="15 16">
    <name type="scientific">Propionispira arboris</name>
    <dbReference type="NCBI Taxonomy" id="84035"/>
    <lineage>
        <taxon>Bacteria</taxon>
        <taxon>Bacillati</taxon>
        <taxon>Bacillota</taxon>
        <taxon>Negativicutes</taxon>
        <taxon>Selenomonadales</taxon>
        <taxon>Selenomonadaceae</taxon>
        <taxon>Propionispira</taxon>
    </lineage>
</organism>